<keyword evidence="5 12" id="KW-0235">DNA replication</keyword>
<dbReference type="GO" id="GO:0003887">
    <property type="term" value="F:DNA-directed DNA polymerase activity"/>
    <property type="evidence" value="ECO:0007669"/>
    <property type="project" value="UniProtKB-UniRule"/>
</dbReference>
<evidence type="ECO:0000256" key="9">
    <source>
        <dbReference type="ARBA" id="ARBA00022932"/>
    </source>
</evidence>
<comment type="function">
    <text evidence="12">Poorly processive, error-prone DNA polymerase involved in untargeted mutagenesis. Copies undamaged DNA at stalled replication forks, which arise in vivo from mismatched or misaligned primer ends. These misaligned primers can be extended by PolIV. Exhibits no 3'-5' exonuclease (proofreading) activity. May be involved in translesional synthesis, in conjunction with the beta clamp from PolIII.</text>
</comment>
<dbReference type="GO" id="GO:0042276">
    <property type="term" value="P:error-prone translesion synthesis"/>
    <property type="evidence" value="ECO:0007669"/>
    <property type="project" value="TreeGrafter"/>
</dbReference>
<dbReference type="InterPro" id="IPR043502">
    <property type="entry name" value="DNA/RNA_pol_sf"/>
</dbReference>
<dbReference type="OrthoDB" id="9808813at2"/>
<dbReference type="Pfam" id="PF11799">
    <property type="entry name" value="IMS_C"/>
    <property type="match status" value="1"/>
</dbReference>
<comment type="subunit">
    <text evidence="12">Monomer.</text>
</comment>
<dbReference type="CDD" id="cd03586">
    <property type="entry name" value="PolY_Pol_IV_kappa"/>
    <property type="match status" value="1"/>
</dbReference>
<dbReference type="GO" id="GO:0003684">
    <property type="term" value="F:damaged DNA binding"/>
    <property type="evidence" value="ECO:0007669"/>
    <property type="project" value="InterPro"/>
</dbReference>
<feature type="site" description="Substrate discrimination" evidence="12">
    <location>
        <position position="16"/>
    </location>
</feature>
<dbReference type="FunFam" id="3.30.1490.100:FF:000004">
    <property type="entry name" value="DNA polymerase IV"/>
    <property type="match status" value="1"/>
</dbReference>
<dbReference type="InterPro" id="IPR024728">
    <property type="entry name" value="PolY_HhH_motif"/>
</dbReference>
<proteinExistence type="inferred from homology"/>
<dbReference type="Gene3D" id="1.10.150.20">
    <property type="entry name" value="5' to 3' exonuclease, C-terminal subdomain"/>
    <property type="match status" value="1"/>
</dbReference>
<dbReference type="Gene3D" id="3.30.70.270">
    <property type="match status" value="1"/>
</dbReference>
<protein>
    <recommendedName>
        <fullName evidence="12">DNA polymerase IV</fullName>
        <shortName evidence="12">Pol IV</shortName>
        <ecNumber evidence="12">2.7.7.7</ecNumber>
    </recommendedName>
</protein>
<dbReference type="PROSITE" id="PS50173">
    <property type="entry name" value="UMUC"/>
    <property type="match status" value="1"/>
</dbReference>
<organism evidence="14 15">
    <name type="scientific">Lysinibacillus fusiformis</name>
    <dbReference type="NCBI Taxonomy" id="28031"/>
    <lineage>
        <taxon>Bacteria</taxon>
        <taxon>Bacillati</taxon>
        <taxon>Bacillota</taxon>
        <taxon>Bacilli</taxon>
        <taxon>Bacillales</taxon>
        <taxon>Bacillaceae</taxon>
        <taxon>Lysinibacillus</taxon>
    </lineage>
</organism>
<feature type="domain" description="UmuC" evidence="13">
    <location>
        <begin position="7"/>
        <end position="187"/>
    </location>
</feature>
<evidence type="ECO:0000256" key="1">
    <source>
        <dbReference type="ARBA" id="ARBA00010945"/>
    </source>
</evidence>
<keyword evidence="12" id="KW-0963">Cytoplasm</keyword>
<dbReference type="Pfam" id="PF11798">
    <property type="entry name" value="IMS_HHH"/>
    <property type="match status" value="1"/>
</dbReference>
<evidence type="ECO:0000256" key="6">
    <source>
        <dbReference type="ARBA" id="ARBA00022723"/>
    </source>
</evidence>
<dbReference type="Gene3D" id="3.40.1170.60">
    <property type="match status" value="1"/>
</dbReference>
<dbReference type="Proteomes" id="UP000094784">
    <property type="component" value="Unassembled WGS sequence"/>
</dbReference>
<dbReference type="InterPro" id="IPR050116">
    <property type="entry name" value="DNA_polymerase-Y"/>
</dbReference>
<sequence>MHKGRIILHIDLNCFYASVEQIYDPSLKGKPIAIAGNPKERRGIVITCSYEARKSGVYTTMNVGEARRKCPELIVLPPNFERYRAASKSFFGLLKEYSEILQPVSIDEGYIQLPIIEGQNVLEHVHGIQDRIWNELQLPCSIGIAPNKFLAKMASEMRKPMGITILRKRDVPSVLWPLNVKEMHGIGKSTAEKLKELGIQTIGELAAADEYTLKQKFGINGLRLKQKANGEDDRPVDPEAIYDTKSVGNSTTLSHDTTDRDELYKIMTTLSEKVAERLKAKKLAGVTVSIIIRTASWETYTRSKSVNNAIFSKEDIVEQAWNLFNKNWNEEPVRLLGVTISNVSDIKEMTQQLTFFDFEEHIKDEPIIKLVDQIEQKFGKGIILRGSDIVKPAGKHQANTSFSKDFWDDHL</sequence>
<evidence type="ECO:0000259" key="13">
    <source>
        <dbReference type="PROSITE" id="PS50173"/>
    </source>
</evidence>
<keyword evidence="8 12" id="KW-0460">Magnesium</keyword>
<keyword evidence="7 12" id="KW-0227">DNA damage</keyword>
<comment type="similarity">
    <text evidence="1 12">Belongs to the DNA polymerase type-Y family.</text>
</comment>
<dbReference type="InterPro" id="IPR017961">
    <property type="entry name" value="DNA_pol_Y-fam_little_finger"/>
</dbReference>
<dbReference type="SUPFAM" id="SSF100879">
    <property type="entry name" value="Lesion bypass DNA polymerase (Y-family), little finger domain"/>
    <property type="match status" value="1"/>
</dbReference>
<keyword evidence="9 12" id="KW-0239">DNA-directed DNA polymerase</keyword>
<dbReference type="HAMAP" id="MF_01113">
    <property type="entry name" value="DNApol_IV"/>
    <property type="match status" value="1"/>
</dbReference>
<evidence type="ECO:0000256" key="7">
    <source>
        <dbReference type="ARBA" id="ARBA00022763"/>
    </source>
</evidence>
<evidence type="ECO:0000313" key="15">
    <source>
        <dbReference type="Proteomes" id="UP000094784"/>
    </source>
</evidence>
<dbReference type="RefSeq" id="WP_069481875.1">
    <property type="nucleotide sequence ID" value="NZ_JBGOGZ010000002.1"/>
</dbReference>
<evidence type="ECO:0000256" key="12">
    <source>
        <dbReference type="HAMAP-Rule" id="MF_01113"/>
    </source>
</evidence>
<dbReference type="InterPro" id="IPR022880">
    <property type="entry name" value="DNApol_IV"/>
</dbReference>
<dbReference type="GO" id="GO:0006261">
    <property type="term" value="P:DNA-templated DNA replication"/>
    <property type="evidence" value="ECO:0007669"/>
    <property type="project" value="UniProtKB-UniRule"/>
</dbReference>
<evidence type="ECO:0000313" key="14">
    <source>
        <dbReference type="EMBL" id="ODV56900.1"/>
    </source>
</evidence>
<dbReference type="FunFam" id="3.40.1170.60:FF:000003">
    <property type="entry name" value="DNA polymerase eta"/>
    <property type="match status" value="1"/>
</dbReference>
<evidence type="ECO:0000256" key="3">
    <source>
        <dbReference type="ARBA" id="ARBA00022679"/>
    </source>
</evidence>
<keyword evidence="4 12" id="KW-0548">Nucleotidyltransferase</keyword>
<comment type="catalytic activity">
    <reaction evidence="11 12">
        <text>DNA(n) + a 2'-deoxyribonucleoside 5'-triphosphate = DNA(n+1) + diphosphate</text>
        <dbReference type="Rhea" id="RHEA:22508"/>
        <dbReference type="Rhea" id="RHEA-COMP:17339"/>
        <dbReference type="Rhea" id="RHEA-COMP:17340"/>
        <dbReference type="ChEBI" id="CHEBI:33019"/>
        <dbReference type="ChEBI" id="CHEBI:61560"/>
        <dbReference type="ChEBI" id="CHEBI:173112"/>
        <dbReference type="EC" id="2.7.7.7"/>
    </reaction>
</comment>
<dbReference type="PANTHER" id="PTHR11076:SF33">
    <property type="entry name" value="DNA POLYMERASE KAPPA"/>
    <property type="match status" value="1"/>
</dbReference>
<keyword evidence="10 12" id="KW-0234">DNA repair</keyword>
<comment type="caution">
    <text evidence="14">The sequence shown here is derived from an EMBL/GenBank/DDBJ whole genome shotgun (WGS) entry which is preliminary data.</text>
</comment>
<keyword evidence="3 12" id="KW-0808">Transferase</keyword>
<dbReference type="InterPro" id="IPR036775">
    <property type="entry name" value="DNA_pol_Y-fam_lit_finger_sf"/>
</dbReference>
<keyword evidence="12" id="KW-0238">DNA-binding</keyword>
<evidence type="ECO:0000256" key="4">
    <source>
        <dbReference type="ARBA" id="ARBA00022695"/>
    </source>
</evidence>
<feature type="binding site" evidence="12">
    <location>
        <position position="107"/>
    </location>
    <ligand>
        <name>Mg(2+)</name>
        <dbReference type="ChEBI" id="CHEBI:18420"/>
    </ligand>
</feature>
<evidence type="ECO:0000256" key="5">
    <source>
        <dbReference type="ARBA" id="ARBA00022705"/>
    </source>
</evidence>
<evidence type="ECO:0000256" key="8">
    <source>
        <dbReference type="ARBA" id="ARBA00022842"/>
    </source>
</evidence>
<dbReference type="Gene3D" id="3.30.1490.100">
    <property type="entry name" value="DNA polymerase, Y-family, little finger domain"/>
    <property type="match status" value="1"/>
</dbReference>
<dbReference type="Pfam" id="PF00817">
    <property type="entry name" value="IMS"/>
    <property type="match status" value="1"/>
</dbReference>
<evidence type="ECO:0000256" key="11">
    <source>
        <dbReference type="ARBA" id="ARBA00049244"/>
    </source>
</evidence>
<gene>
    <name evidence="12" type="primary">dinB</name>
    <name evidence="14" type="ORF">BG258_13845</name>
</gene>
<dbReference type="AlphaFoldDB" id="A0A1E4R8V4"/>
<dbReference type="EMBL" id="MECQ01000001">
    <property type="protein sequence ID" value="ODV56900.1"/>
    <property type="molecule type" value="Genomic_DNA"/>
</dbReference>
<keyword evidence="2 12" id="KW-0515">Mutator protein</keyword>
<feature type="active site" evidence="12">
    <location>
        <position position="108"/>
    </location>
</feature>
<keyword evidence="6 12" id="KW-0479">Metal-binding</keyword>
<evidence type="ECO:0000256" key="2">
    <source>
        <dbReference type="ARBA" id="ARBA00022457"/>
    </source>
</evidence>
<name>A0A1E4R8V4_9BACI</name>
<feature type="binding site" evidence="12">
    <location>
        <position position="11"/>
    </location>
    <ligand>
        <name>Mg(2+)</name>
        <dbReference type="ChEBI" id="CHEBI:18420"/>
    </ligand>
</feature>
<dbReference type="GO" id="GO:0005829">
    <property type="term" value="C:cytosol"/>
    <property type="evidence" value="ECO:0007669"/>
    <property type="project" value="TreeGrafter"/>
</dbReference>
<dbReference type="InterPro" id="IPR043128">
    <property type="entry name" value="Rev_trsase/Diguanyl_cyclase"/>
</dbReference>
<dbReference type="GO" id="GO:0006281">
    <property type="term" value="P:DNA repair"/>
    <property type="evidence" value="ECO:0007669"/>
    <property type="project" value="UniProtKB-UniRule"/>
</dbReference>
<dbReference type="GO" id="GO:0000287">
    <property type="term" value="F:magnesium ion binding"/>
    <property type="evidence" value="ECO:0007669"/>
    <property type="project" value="UniProtKB-UniRule"/>
</dbReference>
<dbReference type="NCBIfam" id="NF002492">
    <property type="entry name" value="PRK01810.1"/>
    <property type="match status" value="1"/>
</dbReference>
<comment type="subcellular location">
    <subcellularLocation>
        <location evidence="12">Cytoplasm</location>
    </subcellularLocation>
</comment>
<dbReference type="PANTHER" id="PTHR11076">
    <property type="entry name" value="DNA REPAIR POLYMERASE UMUC / TRANSFERASE FAMILY MEMBER"/>
    <property type="match status" value="1"/>
</dbReference>
<dbReference type="EC" id="2.7.7.7" evidence="12"/>
<reference evidence="14 15" key="1">
    <citation type="submission" date="2016-09" db="EMBL/GenBank/DDBJ databases">
        <title>Draft genome sequence of the soil isolate, Lysinibacillus fusiformis M5, a potential hypoxanthine producer.</title>
        <authorList>
            <person name="Gallegos-Monterrosa R."/>
            <person name="Maroti G."/>
            <person name="Balint B."/>
            <person name="Kovacs A.T."/>
        </authorList>
    </citation>
    <scope>NUCLEOTIDE SEQUENCE [LARGE SCALE GENOMIC DNA]</scope>
    <source>
        <strain evidence="14 15">M5</strain>
    </source>
</reference>
<accession>A0A1E4R8V4</accession>
<comment type="cofactor">
    <cofactor evidence="12">
        <name>Mg(2+)</name>
        <dbReference type="ChEBI" id="CHEBI:18420"/>
    </cofactor>
    <text evidence="12">Binds 2 magnesium ions per subunit.</text>
</comment>
<dbReference type="NCBIfam" id="NF002677">
    <property type="entry name" value="PRK02406.1"/>
    <property type="match status" value="1"/>
</dbReference>
<dbReference type="SUPFAM" id="SSF56672">
    <property type="entry name" value="DNA/RNA polymerases"/>
    <property type="match status" value="1"/>
</dbReference>
<dbReference type="FunFam" id="1.10.150.20:FF:000061">
    <property type="entry name" value="DNA polymerase IV"/>
    <property type="match status" value="1"/>
</dbReference>
<dbReference type="InterPro" id="IPR001126">
    <property type="entry name" value="UmuC"/>
</dbReference>
<evidence type="ECO:0000256" key="10">
    <source>
        <dbReference type="ARBA" id="ARBA00023204"/>
    </source>
</evidence>
<dbReference type="GO" id="GO:0009432">
    <property type="term" value="P:SOS response"/>
    <property type="evidence" value="ECO:0007669"/>
    <property type="project" value="TreeGrafter"/>
</dbReference>